<evidence type="ECO:0000259" key="1">
    <source>
        <dbReference type="Pfam" id="PF05305"/>
    </source>
</evidence>
<accession>A0A7I7SYC9</accession>
<sequence>MVAAGLLASAPGAVAQPSTDDIYILALDHAGVPYLSRAWAINLGRAVCTFLDTNPHNTDVDAADVIVANNPIMSEWNAGSVAGIATAAYCPQYRPDAAPVRGGWA</sequence>
<keyword evidence="3" id="KW-1185">Reference proteome</keyword>
<dbReference type="AlphaFoldDB" id="A0A7I7SYC9"/>
<evidence type="ECO:0000313" key="2">
    <source>
        <dbReference type="EMBL" id="BBY61640.1"/>
    </source>
</evidence>
<dbReference type="Proteomes" id="UP000466445">
    <property type="component" value="Chromosome"/>
</dbReference>
<evidence type="ECO:0000313" key="3">
    <source>
        <dbReference type="Proteomes" id="UP000466445"/>
    </source>
</evidence>
<dbReference type="RefSeq" id="WP_163701170.1">
    <property type="nucleotide sequence ID" value="NZ_AP022595.1"/>
</dbReference>
<protein>
    <recommendedName>
        <fullName evidence="1">DUF732 domain-containing protein</fullName>
    </recommendedName>
</protein>
<dbReference type="KEGG" id="msar:MSAR_47760"/>
<reference evidence="2 3" key="1">
    <citation type="journal article" date="2019" name="Emerg. Microbes Infect.">
        <title>Comprehensive subspecies identification of 175 nontuberculous mycobacteria species based on 7547 genomic profiles.</title>
        <authorList>
            <person name="Matsumoto Y."/>
            <person name="Kinjo T."/>
            <person name="Motooka D."/>
            <person name="Nabeya D."/>
            <person name="Jung N."/>
            <person name="Uechi K."/>
            <person name="Horii T."/>
            <person name="Iida T."/>
            <person name="Fujita J."/>
            <person name="Nakamura S."/>
        </authorList>
    </citation>
    <scope>NUCLEOTIDE SEQUENCE [LARGE SCALE GENOMIC DNA]</scope>
    <source>
        <strain evidence="2 3">JCM 30395</strain>
    </source>
</reference>
<proteinExistence type="predicted"/>
<name>A0A7I7SYC9_9MYCO</name>
<gene>
    <name evidence="2" type="ORF">MSAR_47760</name>
</gene>
<dbReference type="InterPro" id="IPR007969">
    <property type="entry name" value="DUF732"/>
</dbReference>
<feature type="domain" description="DUF732" evidence="1">
    <location>
        <begin position="20"/>
        <end position="92"/>
    </location>
</feature>
<dbReference type="EMBL" id="AP022595">
    <property type="protein sequence ID" value="BBY61640.1"/>
    <property type="molecule type" value="Genomic_DNA"/>
</dbReference>
<organism evidence="2 3">
    <name type="scientific">Mycolicibacterium sarraceniae</name>
    <dbReference type="NCBI Taxonomy" id="1534348"/>
    <lineage>
        <taxon>Bacteria</taxon>
        <taxon>Bacillati</taxon>
        <taxon>Actinomycetota</taxon>
        <taxon>Actinomycetes</taxon>
        <taxon>Mycobacteriales</taxon>
        <taxon>Mycobacteriaceae</taxon>
        <taxon>Mycolicibacterium</taxon>
    </lineage>
</organism>
<dbReference type="Pfam" id="PF05305">
    <property type="entry name" value="DUF732"/>
    <property type="match status" value="1"/>
</dbReference>